<dbReference type="EMBL" id="BLXT01000255">
    <property type="protein sequence ID" value="GFN75147.1"/>
    <property type="molecule type" value="Genomic_DNA"/>
</dbReference>
<accession>A0AAV3XY44</accession>
<keyword evidence="2" id="KW-1185">Reference proteome</keyword>
<proteinExistence type="predicted"/>
<evidence type="ECO:0000313" key="1">
    <source>
        <dbReference type="EMBL" id="GFN75147.1"/>
    </source>
</evidence>
<organism evidence="1 2">
    <name type="scientific">Plakobranchus ocellatus</name>
    <dbReference type="NCBI Taxonomy" id="259542"/>
    <lineage>
        <taxon>Eukaryota</taxon>
        <taxon>Metazoa</taxon>
        <taxon>Spiralia</taxon>
        <taxon>Lophotrochozoa</taxon>
        <taxon>Mollusca</taxon>
        <taxon>Gastropoda</taxon>
        <taxon>Heterobranchia</taxon>
        <taxon>Euthyneura</taxon>
        <taxon>Panpulmonata</taxon>
        <taxon>Sacoglossa</taxon>
        <taxon>Placobranchoidea</taxon>
        <taxon>Plakobranchidae</taxon>
        <taxon>Plakobranchus</taxon>
    </lineage>
</organism>
<dbReference type="Proteomes" id="UP000735302">
    <property type="component" value="Unassembled WGS sequence"/>
</dbReference>
<reference evidence="1 2" key="1">
    <citation type="journal article" date="2021" name="Elife">
        <title>Chloroplast acquisition without the gene transfer in kleptoplastic sea slugs, Plakobranchus ocellatus.</title>
        <authorList>
            <person name="Maeda T."/>
            <person name="Takahashi S."/>
            <person name="Yoshida T."/>
            <person name="Shimamura S."/>
            <person name="Takaki Y."/>
            <person name="Nagai Y."/>
            <person name="Toyoda A."/>
            <person name="Suzuki Y."/>
            <person name="Arimoto A."/>
            <person name="Ishii H."/>
            <person name="Satoh N."/>
            <person name="Nishiyama T."/>
            <person name="Hasebe M."/>
            <person name="Maruyama T."/>
            <person name="Minagawa J."/>
            <person name="Obokata J."/>
            <person name="Shigenobu S."/>
        </authorList>
    </citation>
    <scope>NUCLEOTIDE SEQUENCE [LARGE SCALE GENOMIC DNA]</scope>
</reference>
<sequence length="205" mass="22634">MRIERALNHSIINAHNYIAAQRMRGMYIKFDLGVWSTVCSLLSAVWPVLARAEGKGEEREHSDRFKLIRLTRGIGPVFGAASRGHHYWPGAAHCSRRLHLCVTPGMASVVNQTCSRHCGHSLTFHSPVARITMHYQAYCFLSPCQGMSAWLAGMSDRLTAASGLLVSQPRSGLQDHISQPNDLSPAAVFSLSPSLRLALSNRRTD</sequence>
<comment type="caution">
    <text evidence="1">The sequence shown here is derived from an EMBL/GenBank/DDBJ whole genome shotgun (WGS) entry which is preliminary data.</text>
</comment>
<evidence type="ECO:0000313" key="2">
    <source>
        <dbReference type="Proteomes" id="UP000735302"/>
    </source>
</evidence>
<name>A0AAV3XY44_9GAST</name>
<protein>
    <submittedName>
        <fullName evidence="1">Uncharacterized protein</fullName>
    </submittedName>
</protein>
<gene>
    <name evidence="1" type="ORF">PoB_000165300</name>
</gene>
<dbReference type="AlphaFoldDB" id="A0AAV3XY44"/>